<gene>
    <name evidence="2" type="primary">acoC_2</name>
    <name evidence="2" type="ORF">RS81_00581</name>
</gene>
<evidence type="ECO:0000259" key="1">
    <source>
        <dbReference type="PROSITE" id="PS50968"/>
    </source>
</evidence>
<dbReference type="AlphaFoldDB" id="A0A0M2HI64"/>
<dbReference type="Gene3D" id="2.40.50.100">
    <property type="match status" value="1"/>
</dbReference>
<keyword evidence="2" id="KW-0012">Acyltransferase</keyword>
<comment type="caution">
    <text evidence="2">The sequence shown here is derived from an EMBL/GenBank/DDBJ whole genome shotgun (WGS) entry which is preliminary data.</text>
</comment>
<keyword evidence="3" id="KW-1185">Reference proteome</keyword>
<dbReference type="EMBL" id="JYIZ01000033">
    <property type="protein sequence ID" value="KJL44008.1"/>
    <property type="molecule type" value="Genomic_DNA"/>
</dbReference>
<sequence>MSDHVPVTIPKVSMAAEEVVFVEWLVADGATINVGDAIYSVETDKIEMEIEAAAGGILRHGEAVGDETYEVGAQIGRIEQPA</sequence>
<dbReference type="PATRIC" id="fig|92835.4.peg.598"/>
<dbReference type="STRING" id="92835.RS81_00581"/>
<dbReference type="PROSITE" id="PS50968">
    <property type="entry name" value="BIOTINYL_LIPOYL"/>
    <property type="match status" value="1"/>
</dbReference>
<protein>
    <submittedName>
        <fullName evidence="2">Dihydrolipoyllysine-residue acetyltransferase component of acetoin cleaving system</fullName>
        <ecNumber evidence="2">2.3.1.12</ecNumber>
    </submittedName>
</protein>
<dbReference type="CDD" id="cd06849">
    <property type="entry name" value="lipoyl_domain"/>
    <property type="match status" value="1"/>
</dbReference>
<evidence type="ECO:0000313" key="2">
    <source>
        <dbReference type="EMBL" id="KJL44008.1"/>
    </source>
</evidence>
<organism evidence="2 3">
    <name type="scientific">Microbacterium terrae</name>
    <dbReference type="NCBI Taxonomy" id="69369"/>
    <lineage>
        <taxon>Bacteria</taxon>
        <taxon>Bacillati</taxon>
        <taxon>Actinomycetota</taxon>
        <taxon>Actinomycetes</taxon>
        <taxon>Micrococcales</taxon>
        <taxon>Microbacteriaceae</taxon>
        <taxon>Microbacterium</taxon>
    </lineage>
</organism>
<accession>A0A0M2HI64</accession>
<dbReference type="InterPro" id="IPR000089">
    <property type="entry name" value="Biotin_lipoyl"/>
</dbReference>
<reference evidence="2 3" key="1">
    <citation type="submission" date="2015-02" db="EMBL/GenBank/DDBJ databases">
        <title>Draft genome sequences of ten Microbacterium spp. with emphasis on heavy metal contaminated environments.</title>
        <authorList>
            <person name="Corretto E."/>
        </authorList>
    </citation>
    <scope>NUCLEOTIDE SEQUENCE [LARGE SCALE GENOMIC DNA]</scope>
    <source>
        <strain evidence="2 3">DSM 12510</strain>
    </source>
</reference>
<dbReference type="EC" id="2.3.1.12" evidence="2"/>
<proteinExistence type="predicted"/>
<feature type="domain" description="Lipoyl-binding" evidence="1">
    <location>
        <begin position="4"/>
        <end position="79"/>
    </location>
</feature>
<dbReference type="GO" id="GO:0004742">
    <property type="term" value="F:dihydrolipoyllysine-residue acetyltransferase activity"/>
    <property type="evidence" value="ECO:0007669"/>
    <property type="project" value="UniProtKB-EC"/>
</dbReference>
<dbReference type="SUPFAM" id="SSF51230">
    <property type="entry name" value="Single hybrid motif"/>
    <property type="match status" value="1"/>
</dbReference>
<dbReference type="Proteomes" id="UP000033956">
    <property type="component" value="Unassembled WGS sequence"/>
</dbReference>
<dbReference type="OrthoDB" id="9805770at2"/>
<dbReference type="Pfam" id="PF00364">
    <property type="entry name" value="Biotin_lipoyl"/>
    <property type="match status" value="1"/>
</dbReference>
<name>A0A0M2HI64_9MICO</name>
<evidence type="ECO:0000313" key="3">
    <source>
        <dbReference type="Proteomes" id="UP000033956"/>
    </source>
</evidence>
<dbReference type="InterPro" id="IPR011053">
    <property type="entry name" value="Single_hybrid_motif"/>
</dbReference>
<keyword evidence="2" id="KW-0808">Transferase</keyword>